<comment type="subcellular location">
    <subcellularLocation>
        <location evidence="1">Cell membrane</location>
        <topology evidence="1">Multi-pass membrane protein</topology>
    </subcellularLocation>
</comment>
<keyword evidence="6 7" id="KW-0472">Membrane</keyword>
<evidence type="ECO:0000256" key="1">
    <source>
        <dbReference type="ARBA" id="ARBA00004651"/>
    </source>
</evidence>
<feature type="transmembrane region" description="Helical" evidence="7">
    <location>
        <begin position="81"/>
        <end position="99"/>
    </location>
</feature>
<evidence type="ECO:0000256" key="7">
    <source>
        <dbReference type="SAM" id="Phobius"/>
    </source>
</evidence>
<evidence type="ECO:0000256" key="3">
    <source>
        <dbReference type="ARBA" id="ARBA00022475"/>
    </source>
</evidence>
<keyword evidence="5 7" id="KW-1133">Transmembrane helix</keyword>
<evidence type="ECO:0000313" key="9">
    <source>
        <dbReference type="Proteomes" id="UP000672039"/>
    </source>
</evidence>
<evidence type="ECO:0000256" key="2">
    <source>
        <dbReference type="ARBA" id="ARBA00006679"/>
    </source>
</evidence>
<keyword evidence="4 7" id="KW-0812">Transmembrane</keyword>
<dbReference type="InterPro" id="IPR051907">
    <property type="entry name" value="DoxX-like_oxidoreductase"/>
</dbReference>
<dbReference type="Pfam" id="PF07681">
    <property type="entry name" value="DoxX"/>
    <property type="match status" value="1"/>
</dbReference>
<dbReference type="PANTHER" id="PTHR33452:SF19">
    <property type="entry name" value="DOXX FAMILY PROTEIN"/>
    <property type="match status" value="1"/>
</dbReference>
<feature type="transmembrane region" description="Helical" evidence="7">
    <location>
        <begin position="12"/>
        <end position="33"/>
    </location>
</feature>
<protein>
    <submittedName>
        <fullName evidence="8">DoxX family protein</fullName>
    </submittedName>
</protein>
<dbReference type="RefSeq" id="WP_210222565.1">
    <property type="nucleotide sequence ID" value="NZ_CP072801.1"/>
</dbReference>
<proteinExistence type="inferred from homology"/>
<organism evidence="8 9">
    <name type="scientific">Thiothrix litoralis</name>
    <dbReference type="NCBI Taxonomy" id="2891210"/>
    <lineage>
        <taxon>Bacteria</taxon>
        <taxon>Pseudomonadati</taxon>
        <taxon>Pseudomonadota</taxon>
        <taxon>Gammaproteobacteria</taxon>
        <taxon>Thiotrichales</taxon>
        <taxon>Thiotrichaceae</taxon>
        <taxon>Thiothrix</taxon>
    </lineage>
</organism>
<evidence type="ECO:0000256" key="6">
    <source>
        <dbReference type="ARBA" id="ARBA00023136"/>
    </source>
</evidence>
<feature type="transmembrane region" description="Helical" evidence="7">
    <location>
        <begin position="106"/>
        <end position="128"/>
    </location>
</feature>
<evidence type="ECO:0000256" key="5">
    <source>
        <dbReference type="ARBA" id="ARBA00022989"/>
    </source>
</evidence>
<gene>
    <name evidence="8" type="ORF">J9253_19985</name>
</gene>
<accession>A0ABX7WQS0</accession>
<dbReference type="PANTHER" id="PTHR33452">
    <property type="entry name" value="OXIDOREDUCTASE CATD-RELATED"/>
    <property type="match status" value="1"/>
</dbReference>
<dbReference type="EMBL" id="CP072801">
    <property type="protein sequence ID" value="QTR46224.1"/>
    <property type="molecule type" value="Genomic_DNA"/>
</dbReference>
<comment type="similarity">
    <text evidence="2">Belongs to the DoxX family.</text>
</comment>
<reference evidence="8 9" key="1">
    <citation type="submission" date="2021-04" db="EMBL/GenBank/DDBJ databases">
        <title>Genomics, taxonomy and metabolism of representatives of sulfur bacteria of the genus Thiothrix: Thiothrix fructosivorans QT, Thiothrix unzii A1T and three new species, Thiothrix subterranea sp. nov., Thiothrix litoralis sp. nov. and 'Candidatus Thiothrix anitrata' sp. nov.</title>
        <authorList>
            <person name="Ravin N.V."/>
            <person name="Smolyakov D."/>
            <person name="Rudenko T.S."/>
            <person name="Mardanov A.V."/>
            <person name="Beletsky A.V."/>
            <person name="Markov N.D."/>
            <person name="Fomenkov A.I."/>
            <person name="Roberts R.J."/>
            <person name="Karnachuk O.V."/>
            <person name="Novikov A."/>
            <person name="Grabovich M.Y."/>
        </authorList>
    </citation>
    <scope>NUCLEOTIDE SEQUENCE [LARGE SCALE GENOMIC DNA]</scope>
    <source>
        <strain evidence="8 9">AS</strain>
    </source>
</reference>
<dbReference type="Proteomes" id="UP000672039">
    <property type="component" value="Chromosome"/>
</dbReference>
<dbReference type="InterPro" id="IPR032808">
    <property type="entry name" value="DoxX"/>
</dbReference>
<evidence type="ECO:0000256" key="4">
    <source>
        <dbReference type="ARBA" id="ARBA00022692"/>
    </source>
</evidence>
<feature type="transmembrane region" description="Helical" evidence="7">
    <location>
        <begin position="151"/>
        <end position="171"/>
    </location>
</feature>
<name>A0ABX7WQS0_9GAMM</name>
<sequence length="207" mass="23281">MKFLVGFFSLEWMRVFDFIAPLVIRLFLAPMFWVSGVKHLGLFSSSDFAFYNPLTWLNTEAFQQSVAALNNTVFSGMGAETLVILLGTIEVIAAILLVLGLGVRWVVLALMFVVVALGLIAMGDAGFADTMQQLMMSHGYTNMTNNVTEVYLAYFILLLALFFMGAGRWFSLDWYIYRNFMTRIDSNTAHHDPFEVDATDEPGINKL</sequence>
<keyword evidence="9" id="KW-1185">Reference proteome</keyword>
<evidence type="ECO:0000313" key="8">
    <source>
        <dbReference type="EMBL" id="QTR46224.1"/>
    </source>
</evidence>
<keyword evidence="3" id="KW-1003">Cell membrane</keyword>